<protein>
    <submittedName>
        <fullName evidence="3">Kinetochore Sim4 complex subunit Fta4</fullName>
    </submittedName>
</protein>
<evidence type="ECO:0000313" key="3">
    <source>
        <dbReference type="EMBL" id="KAH7050187.1"/>
    </source>
</evidence>
<gene>
    <name evidence="3" type="ORF">B0J12DRAFT_740457</name>
</gene>
<dbReference type="PANTHER" id="PTHR42040:SF1">
    <property type="entry name" value="INNER KINETOCHORE SUBUNIT FTA4"/>
    <property type="match status" value="1"/>
</dbReference>
<feature type="coiled-coil region" evidence="1">
    <location>
        <begin position="157"/>
        <end position="184"/>
    </location>
</feature>
<name>A0ABQ8GAS9_9PEZI</name>
<feature type="region of interest" description="Disordered" evidence="2">
    <location>
        <begin position="96"/>
        <end position="119"/>
    </location>
</feature>
<proteinExistence type="predicted"/>
<dbReference type="Proteomes" id="UP000774617">
    <property type="component" value="Unassembled WGS sequence"/>
</dbReference>
<dbReference type="EMBL" id="JAGTJR010000013">
    <property type="protein sequence ID" value="KAH7050187.1"/>
    <property type="molecule type" value="Genomic_DNA"/>
</dbReference>
<sequence>MSTNSNTVVSLKSAFLRTQTRILSQPLQAPGRWRASNLSASDIPESVVKDVIREVNRLIRRHNKSAFPSLAIRHVADQIDALYWTAAAPPLSLPQDADAAAADADDGDGTPTLDPLHPSADLTASATIAALAPTWAEAIDRDPARVPEGDKDAGERYEELVQRLQALDEKRALLRRKLERYKRVREGVEALREPREVVQRNLVTRDGELARGVAEVKTLGVRVEELDREWKGRSKSVERKKLEGLLDD</sequence>
<keyword evidence="1" id="KW-0175">Coiled coil</keyword>
<dbReference type="PANTHER" id="PTHR42040">
    <property type="entry name" value="INNER KINETOCHORE SUBUNIT FTA4"/>
    <property type="match status" value="1"/>
</dbReference>
<keyword evidence="4" id="KW-1185">Reference proteome</keyword>
<organism evidence="3 4">
    <name type="scientific">Macrophomina phaseolina</name>
    <dbReference type="NCBI Taxonomy" id="35725"/>
    <lineage>
        <taxon>Eukaryota</taxon>
        <taxon>Fungi</taxon>
        <taxon>Dikarya</taxon>
        <taxon>Ascomycota</taxon>
        <taxon>Pezizomycotina</taxon>
        <taxon>Dothideomycetes</taxon>
        <taxon>Dothideomycetes incertae sedis</taxon>
        <taxon>Botryosphaeriales</taxon>
        <taxon>Botryosphaeriaceae</taxon>
        <taxon>Macrophomina</taxon>
    </lineage>
</organism>
<evidence type="ECO:0000256" key="1">
    <source>
        <dbReference type="SAM" id="Coils"/>
    </source>
</evidence>
<evidence type="ECO:0000313" key="4">
    <source>
        <dbReference type="Proteomes" id="UP000774617"/>
    </source>
</evidence>
<reference evidence="3 4" key="1">
    <citation type="journal article" date="2021" name="Nat. Commun.">
        <title>Genetic determinants of endophytism in the Arabidopsis root mycobiome.</title>
        <authorList>
            <person name="Mesny F."/>
            <person name="Miyauchi S."/>
            <person name="Thiergart T."/>
            <person name="Pickel B."/>
            <person name="Atanasova L."/>
            <person name="Karlsson M."/>
            <person name="Huettel B."/>
            <person name="Barry K.W."/>
            <person name="Haridas S."/>
            <person name="Chen C."/>
            <person name="Bauer D."/>
            <person name="Andreopoulos W."/>
            <person name="Pangilinan J."/>
            <person name="LaButti K."/>
            <person name="Riley R."/>
            <person name="Lipzen A."/>
            <person name="Clum A."/>
            <person name="Drula E."/>
            <person name="Henrissat B."/>
            <person name="Kohler A."/>
            <person name="Grigoriev I.V."/>
            <person name="Martin F.M."/>
            <person name="Hacquard S."/>
        </authorList>
    </citation>
    <scope>NUCLEOTIDE SEQUENCE [LARGE SCALE GENOMIC DNA]</scope>
    <source>
        <strain evidence="3 4">MPI-SDFR-AT-0080</strain>
    </source>
</reference>
<dbReference type="Pfam" id="PF13093">
    <property type="entry name" value="FTA4"/>
    <property type="match status" value="1"/>
</dbReference>
<evidence type="ECO:0000256" key="2">
    <source>
        <dbReference type="SAM" id="MobiDB-lite"/>
    </source>
</evidence>
<dbReference type="InterPro" id="IPR025207">
    <property type="entry name" value="Sim4_Fta4"/>
</dbReference>
<accession>A0ABQ8GAS9</accession>
<comment type="caution">
    <text evidence="3">The sequence shown here is derived from an EMBL/GenBank/DDBJ whole genome shotgun (WGS) entry which is preliminary data.</text>
</comment>